<dbReference type="RefSeq" id="XP_014153710.1">
    <property type="nucleotide sequence ID" value="XM_014298235.1"/>
</dbReference>
<feature type="compositionally biased region" description="Polar residues" evidence="1">
    <location>
        <begin position="363"/>
        <end position="395"/>
    </location>
</feature>
<feature type="region of interest" description="Disordered" evidence="1">
    <location>
        <begin position="278"/>
        <end position="297"/>
    </location>
</feature>
<sequence length="440" mass="49546">MQCLETDRSSINPKHTKQFPSTLGKEPSLYIRSSNSEWSTGKALDTCTAIWCQDNVRYTNGLTDAPVQTPTWYRSQKKPVVKELDNILNWANYLAHGLRQIHLGGLSIEHREEAYNGLILAVIKDLGQVVELKQLRIQEGSDFAALVEQQVRPQHRNSSSIVKYIKSTKKHQHEIFPLYRRVRNAIRTWREYGANKEVLEAIKYGVRPVWGPKGPPPPSQTGRWINIPAVTELTRLETQGIIRKCQESEAYVIHQALMILKSDGLRARLIMNPESINSHVEKKKNSRRGSRTTGTSCQAGGCSYVRRYKERILFVGCGKPAPLAVQRSHRPALVLPGSHKGRVVFSGLAQPPHERSEEGPTDQGDSYNPVYGQSTVTGPHTENHPATLSSESTPLRHSRTGVCRREGILGKTGTQASAPRRSHRLTSQQNQDDRYYRVTN</sequence>
<dbReference type="AlphaFoldDB" id="A0A0L0FV44"/>
<dbReference type="GeneID" id="25908311"/>
<keyword evidence="3" id="KW-1185">Reference proteome</keyword>
<dbReference type="Proteomes" id="UP000054560">
    <property type="component" value="Unassembled WGS sequence"/>
</dbReference>
<feature type="region of interest" description="Disordered" evidence="1">
    <location>
        <begin position="349"/>
        <end position="432"/>
    </location>
</feature>
<evidence type="ECO:0000313" key="3">
    <source>
        <dbReference type="Proteomes" id="UP000054560"/>
    </source>
</evidence>
<name>A0A0L0FV44_9EUKA</name>
<organism evidence="2 3">
    <name type="scientific">Sphaeroforma arctica JP610</name>
    <dbReference type="NCBI Taxonomy" id="667725"/>
    <lineage>
        <taxon>Eukaryota</taxon>
        <taxon>Ichthyosporea</taxon>
        <taxon>Ichthyophonida</taxon>
        <taxon>Sphaeroforma</taxon>
    </lineage>
</organism>
<feature type="compositionally biased region" description="Basic residues" evidence="1">
    <location>
        <begin position="281"/>
        <end position="290"/>
    </location>
</feature>
<protein>
    <submittedName>
        <fullName evidence="2">Uncharacterized protein</fullName>
    </submittedName>
</protein>
<evidence type="ECO:0000256" key="1">
    <source>
        <dbReference type="SAM" id="MobiDB-lite"/>
    </source>
</evidence>
<feature type="compositionally biased region" description="Polar residues" evidence="1">
    <location>
        <begin position="9"/>
        <end position="21"/>
    </location>
</feature>
<evidence type="ECO:0000313" key="2">
    <source>
        <dbReference type="EMBL" id="KNC79808.1"/>
    </source>
</evidence>
<proteinExistence type="predicted"/>
<feature type="region of interest" description="Disordered" evidence="1">
    <location>
        <begin position="1"/>
        <end position="23"/>
    </location>
</feature>
<dbReference type="EMBL" id="KQ242241">
    <property type="protein sequence ID" value="KNC79808.1"/>
    <property type="molecule type" value="Genomic_DNA"/>
</dbReference>
<reference evidence="2 3" key="1">
    <citation type="submission" date="2011-02" db="EMBL/GenBank/DDBJ databases">
        <title>The Genome Sequence of Sphaeroforma arctica JP610.</title>
        <authorList>
            <consortium name="The Broad Institute Genome Sequencing Platform"/>
            <person name="Russ C."/>
            <person name="Cuomo C."/>
            <person name="Young S.K."/>
            <person name="Zeng Q."/>
            <person name="Gargeya S."/>
            <person name="Alvarado L."/>
            <person name="Berlin A."/>
            <person name="Chapman S.B."/>
            <person name="Chen Z."/>
            <person name="Freedman E."/>
            <person name="Gellesch M."/>
            <person name="Goldberg J."/>
            <person name="Griggs A."/>
            <person name="Gujja S."/>
            <person name="Heilman E."/>
            <person name="Heiman D."/>
            <person name="Howarth C."/>
            <person name="Mehta T."/>
            <person name="Neiman D."/>
            <person name="Pearson M."/>
            <person name="Roberts A."/>
            <person name="Saif S."/>
            <person name="Shea T."/>
            <person name="Shenoy N."/>
            <person name="Sisk P."/>
            <person name="Stolte C."/>
            <person name="Sykes S."/>
            <person name="White J."/>
            <person name="Yandava C."/>
            <person name="Burger G."/>
            <person name="Gray M.W."/>
            <person name="Holland P.W.H."/>
            <person name="King N."/>
            <person name="Lang F.B.F."/>
            <person name="Roger A.J."/>
            <person name="Ruiz-Trillo I."/>
            <person name="Haas B."/>
            <person name="Nusbaum C."/>
            <person name="Birren B."/>
        </authorList>
    </citation>
    <scope>NUCLEOTIDE SEQUENCE [LARGE SCALE GENOMIC DNA]</scope>
    <source>
        <strain evidence="2 3">JP610</strain>
    </source>
</reference>
<gene>
    <name evidence="2" type="ORF">SARC_07807</name>
</gene>
<accession>A0A0L0FV44</accession>